<protein>
    <submittedName>
        <fullName evidence="1">DUF3396 domain-containing protein</fullName>
    </submittedName>
</protein>
<evidence type="ECO:0000313" key="1">
    <source>
        <dbReference type="EMBL" id="WNG51358.1"/>
    </source>
</evidence>
<accession>A0ABY9X7I7</accession>
<reference evidence="1 2" key="1">
    <citation type="submission" date="2019-08" db="EMBL/GenBank/DDBJ databases">
        <title>Archangium and Cystobacter genomes.</title>
        <authorList>
            <person name="Chen I.-C.K."/>
            <person name="Wielgoss S."/>
        </authorList>
    </citation>
    <scope>NUCLEOTIDE SEQUENCE [LARGE SCALE GENOMIC DNA]</scope>
    <source>
        <strain evidence="1 2">Cbm 6</strain>
    </source>
</reference>
<dbReference type="Pfam" id="PF11876">
    <property type="entry name" value="TsiV"/>
    <property type="match status" value="1"/>
</dbReference>
<proteinExistence type="predicted"/>
<sequence length="302" mass="33738">MSERSPRIRVYARNGEVLLRDGLSICFYMHRSHQEVAPGVMSSLDTYLKALGPQALRWYADHEGDWQELDTAGWQVVQRELSGGNTAHITLKDTPGGAGQYRFEYYGRQLDAPGSVNKPGVISAVEFWLPTEFLEEHGPERVRELAQKMAAPLPFNSGHAGLSFNALGQLPGVSGEIRQSCFRYPGMDVRDLEDLASNLGTRVRGAYWLTFLGQPVLSELGGVAGLRARLSSPDITVQEMEGTRTVITLGKWPEAGDTEQGHELPLYRELARVLEPWLYQAPPTQDGVADADLRRWERRFLD</sequence>
<dbReference type="Proteomes" id="UP001611383">
    <property type="component" value="Chromosome"/>
</dbReference>
<dbReference type="EMBL" id="CP043494">
    <property type="protein sequence ID" value="WNG51358.1"/>
    <property type="molecule type" value="Genomic_DNA"/>
</dbReference>
<name>A0ABY9X7I7_9BACT</name>
<dbReference type="InterPro" id="IPR021815">
    <property type="entry name" value="TsiV"/>
</dbReference>
<keyword evidence="2" id="KW-1185">Reference proteome</keyword>
<organism evidence="1 2">
    <name type="scientific">Archangium minus</name>
    <dbReference type="NCBI Taxonomy" id="83450"/>
    <lineage>
        <taxon>Bacteria</taxon>
        <taxon>Pseudomonadati</taxon>
        <taxon>Myxococcota</taxon>
        <taxon>Myxococcia</taxon>
        <taxon>Myxococcales</taxon>
        <taxon>Cystobacterineae</taxon>
        <taxon>Archangiaceae</taxon>
        <taxon>Archangium</taxon>
    </lineage>
</organism>
<dbReference type="RefSeq" id="WP_395811531.1">
    <property type="nucleotide sequence ID" value="NZ_CP043494.1"/>
</dbReference>
<gene>
    <name evidence="1" type="ORF">F0U60_49915</name>
</gene>
<evidence type="ECO:0000313" key="2">
    <source>
        <dbReference type="Proteomes" id="UP001611383"/>
    </source>
</evidence>